<dbReference type="Gene3D" id="2.70.40.10">
    <property type="match status" value="1"/>
</dbReference>
<evidence type="ECO:0000259" key="6">
    <source>
        <dbReference type="Pfam" id="PF00692"/>
    </source>
</evidence>
<dbReference type="GO" id="GO:0000287">
    <property type="term" value="F:magnesium ion binding"/>
    <property type="evidence" value="ECO:0007669"/>
    <property type="project" value="InterPro"/>
</dbReference>
<proteinExistence type="inferred from homology"/>
<comment type="catalytic activity">
    <reaction evidence="5">
        <text>dUTP + H2O = dUMP + diphosphate + H(+)</text>
        <dbReference type="Rhea" id="RHEA:10248"/>
        <dbReference type="ChEBI" id="CHEBI:15377"/>
        <dbReference type="ChEBI" id="CHEBI:15378"/>
        <dbReference type="ChEBI" id="CHEBI:33019"/>
        <dbReference type="ChEBI" id="CHEBI:61555"/>
        <dbReference type="ChEBI" id="CHEBI:246422"/>
        <dbReference type="EC" id="3.6.1.23"/>
    </reaction>
</comment>
<dbReference type="EMBL" id="CP054706">
    <property type="protein sequence ID" value="QQK79471.1"/>
    <property type="molecule type" value="Genomic_DNA"/>
</dbReference>
<dbReference type="GO" id="GO:0006226">
    <property type="term" value="P:dUMP biosynthetic process"/>
    <property type="evidence" value="ECO:0007669"/>
    <property type="project" value="InterPro"/>
</dbReference>
<evidence type="ECO:0000256" key="4">
    <source>
        <dbReference type="ARBA" id="ARBA00023080"/>
    </source>
</evidence>
<dbReference type="Pfam" id="PF00692">
    <property type="entry name" value="dUTPase"/>
    <property type="match status" value="2"/>
</dbReference>
<reference evidence="7 8" key="1">
    <citation type="submission" date="2020-06" db="EMBL/GenBank/DDBJ databases">
        <title>Genomic analysis of Salicibibacter sp. NKC21-4.</title>
        <authorList>
            <person name="Oh Y.J."/>
        </authorList>
    </citation>
    <scope>NUCLEOTIDE SEQUENCE [LARGE SCALE GENOMIC DNA]</scope>
    <source>
        <strain evidence="7 8">NKC21-4</strain>
    </source>
</reference>
<evidence type="ECO:0000256" key="2">
    <source>
        <dbReference type="ARBA" id="ARBA00012379"/>
    </source>
</evidence>
<evidence type="ECO:0000313" key="7">
    <source>
        <dbReference type="EMBL" id="QQK79471.1"/>
    </source>
</evidence>
<organism evidence="7 8">
    <name type="scientific">Salicibibacter cibi</name>
    <dbReference type="NCBI Taxonomy" id="2743001"/>
    <lineage>
        <taxon>Bacteria</taxon>
        <taxon>Bacillati</taxon>
        <taxon>Bacillota</taxon>
        <taxon>Bacilli</taxon>
        <taxon>Bacillales</taxon>
        <taxon>Bacillaceae</taxon>
        <taxon>Salicibibacter</taxon>
    </lineage>
</organism>
<feature type="domain" description="dUTPase-like" evidence="6">
    <location>
        <begin position="126"/>
        <end position="166"/>
    </location>
</feature>
<dbReference type="RefSeq" id="WP_200089152.1">
    <property type="nucleotide sequence ID" value="NZ_CP054706.1"/>
</dbReference>
<dbReference type="PANTHER" id="PTHR11241:SF0">
    <property type="entry name" value="DEOXYURIDINE 5'-TRIPHOSPHATE NUCLEOTIDOHYDROLASE"/>
    <property type="match status" value="1"/>
</dbReference>
<dbReference type="InterPro" id="IPR029054">
    <property type="entry name" value="dUTPase-like"/>
</dbReference>
<keyword evidence="4" id="KW-0546">Nucleotide metabolism</keyword>
<dbReference type="InterPro" id="IPR036157">
    <property type="entry name" value="dUTPase-like_sf"/>
</dbReference>
<evidence type="ECO:0000256" key="1">
    <source>
        <dbReference type="ARBA" id="ARBA00006581"/>
    </source>
</evidence>
<dbReference type="AlphaFoldDB" id="A0A7T6Z9M5"/>
<dbReference type="CDD" id="cd07557">
    <property type="entry name" value="trimeric_dUTPase"/>
    <property type="match status" value="1"/>
</dbReference>
<evidence type="ECO:0000256" key="3">
    <source>
        <dbReference type="ARBA" id="ARBA00022801"/>
    </source>
</evidence>
<dbReference type="Proteomes" id="UP000595349">
    <property type="component" value="Chromosome"/>
</dbReference>
<dbReference type="GO" id="GO:0004170">
    <property type="term" value="F:dUTP diphosphatase activity"/>
    <property type="evidence" value="ECO:0007669"/>
    <property type="project" value="UniProtKB-EC"/>
</dbReference>
<accession>A0A7T6Z9M5</accession>
<dbReference type="KEGG" id="scib:HUG20_06000"/>
<dbReference type="EC" id="3.6.1.23" evidence="2"/>
<evidence type="ECO:0000256" key="5">
    <source>
        <dbReference type="ARBA" id="ARBA00047686"/>
    </source>
</evidence>
<dbReference type="PANTHER" id="PTHR11241">
    <property type="entry name" value="DEOXYURIDINE 5'-TRIPHOSPHATE NUCLEOTIDOHYDROLASE"/>
    <property type="match status" value="1"/>
</dbReference>
<gene>
    <name evidence="7" type="ORF">HUG20_06000</name>
</gene>
<dbReference type="InterPro" id="IPR008181">
    <property type="entry name" value="dUTPase"/>
</dbReference>
<protein>
    <recommendedName>
        <fullName evidence="2">dUTP diphosphatase</fullName>
        <ecNumber evidence="2">3.6.1.23</ecNumber>
    </recommendedName>
</protein>
<name>A0A7T6Z9M5_9BACI</name>
<dbReference type="SUPFAM" id="SSF51283">
    <property type="entry name" value="dUTPase-like"/>
    <property type="match status" value="1"/>
</dbReference>
<feature type="domain" description="dUTPase-like" evidence="6">
    <location>
        <begin position="15"/>
        <end position="102"/>
    </location>
</feature>
<dbReference type="GO" id="GO:0046081">
    <property type="term" value="P:dUTP catabolic process"/>
    <property type="evidence" value="ECO:0007669"/>
    <property type="project" value="InterPro"/>
</dbReference>
<keyword evidence="8" id="KW-1185">Reference proteome</keyword>
<comment type="similarity">
    <text evidence="1">Belongs to the dUTPase family.</text>
</comment>
<dbReference type="InterPro" id="IPR033704">
    <property type="entry name" value="dUTPase_trimeric"/>
</dbReference>
<sequence length="168" mass="18112">MTKISVQVKKMHKDAVIPTYGSSFAAGFDLYATEDMIIGPGETKKVRLGLAFAIPVGFEIQVRPRSGVSIKTKLRIPNSPGTIDSDYRGEVAVPLENRNDSTSEEGIYLIDGSMGDLTGVPDGSYFIRKHDRVAQGVLNEVPQALFAEVDELDSTKRGSSGFGSTGTR</sequence>
<evidence type="ECO:0000313" key="8">
    <source>
        <dbReference type="Proteomes" id="UP000595349"/>
    </source>
</evidence>
<keyword evidence="3 7" id="KW-0378">Hydrolase</keyword>